<keyword evidence="3" id="KW-1185">Reference proteome</keyword>
<dbReference type="Pfam" id="PF08929">
    <property type="entry name" value="PoNi_C"/>
    <property type="match status" value="1"/>
</dbReference>
<dbReference type="InterPro" id="IPR015025">
    <property type="entry name" value="PoNi_C"/>
</dbReference>
<evidence type="ECO:0000313" key="3">
    <source>
        <dbReference type="Proteomes" id="UP001219584"/>
    </source>
</evidence>
<evidence type="ECO:0000259" key="1">
    <source>
        <dbReference type="Pfam" id="PF08929"/>
    </source>
</evidence>
<dbReference type="EMBL" id="CP121464">
    <property type="protein sequence ID" value="WFR82221.1"/>
    <property type="molecule type" value="Genomic_DNA"/>
</dbReference>
<dbReference type="Proteomes" id="UP001219584">
    <property type="component" value="Chromosome"/>
</dbReference>
<gene>
    <name evidence="2" type="ORF">P9875_14055</name>
</gene>
<proteinExistence type="predicted"/>
<accession>A0ABY8ICR1</accession>
<feature type="domain" description="PoNi C-terminal" evidence="1">
    <location>
        <begin position="145"/>
        <end position="254"/>
    </location>
</feature>
<dbReference type="RefSeq" id="WP_099402248.1">
    <property type="nucleotide sequence ID" value="NZ_CP121464.1"/>
</dbReference>
<sequence>MKFHEKRRQQFLNETAFEKTATFFITTAQAEFSRELGDPSNDALGRSLVSAAIADYTVTNYLLSYTAGESLDVLRENLTEIIKVHEQSTKYVREYQHDSAFPPLRFAEIDDYERAMQLIGLCYLLHRRDLLPRLAAMLDGAFAGKDTLYEDLFAYELKDRYEVDEWYHDAPYRNIINSFYRDTAEESIRDIEAYLKAWYKSMKKAPWHDSHLSMNAEGCGAYFGYWAIEAAAAVYLLELDDRSFRDHIVYPKDLLDYARKLDKQAPLAPSAPEKLRVEGGTPCPQTGYWFTPAISGSLRHFEQGEIMPVSMDSQYGATIWQWSSEQLPP</sequence>
<evidence type="ECO:0000313" key="2">
    <source>
        <dbReference type="EMBL" id="WFR82221.1"/>
    </source>
</evidence>
<reference evidence="2 3" key="1">
    <citation type="submission" date="2023-04" db="EMBL/GenBank/DDBJ databases">
        <title>Nanopore sequencing of Janthinobacterium from water.</title>
        <authorList>
            <person name="Ciuchcinski K."/>
            <person name="Rokowska A."/>
            <person name="Dziewit L."/>
        </authorList>
    </citation>
    <scope>NUCLEOTIDE SEQUENCE [LARGE SCALE GENOMIC DNA]</scope>
    <source>
        <strain evidence="2 3">DEMB2</strain>
    </source>
</reference>
<dbReference type="Gene3D" id="1.10.3920.10">
    <property type="entry name" value="PA2201 C-terminal domain-like"/>
    <property type="match status" value="1"/>
</dbReference>
<name>A0ABY8ICR1_9BURK</name>
<dbReference type="SUPFAM" id="SSF140731">
    <property type="entry name" value="PA2201 C-terminal domain-like"/>
    <property type="match status" value="1"/>
</dbReference>
<organism evidence="2 3">
    <name type="scientific">Janthinobacterium rivuli</name>
    <dbReference type="NCBI Taxonomy" id="2751478"/>
    <lineage>
        <taxon>Bacteria</taxon>
        <taxon>Pseudomonadati</taxon>
        <taxon>Pseudomonadota</taxon>
        <taxon>Betaproteobacteria</taxon>
        <taxon>Burkholderiales</taxon>
        <taxon>Oxalobacteraceae</taxon>
        <taxon>Janthinobacterium</taxon>
    </lineage>
</organism>
<protein>
    <submittedName>
        <fullName evidence="2">DUF1911 domain-containing protein</fullName>
    </submittedName>
</protein>
<dbReference type="InterPro" id="IPR028983">
    <property type="entry name" value="PA2201-like_C"/>
</dbReference>